<accession>A0A4U1ZKH2</accession>
<proteinExistence type="predicted"/>
<organism evidence="1 2">
    <name type="scientific">Vibrio kanaloae</name>
    <dbReference type="NCBI Taxonomy" id="170673"/>
    <lineage>
        <taxon>Bacteria</taxon>
        <taxon>Pseudomonadati</taxon>
        <taxon>Pseudomonadota</taxon>
        <taxon>Gammaproteobacteria</taxon>
        <taxon>Vibrionales</taxon>
        <taxon>Vibrionaceae</taxon>
        <taxon>Vibrio</taxon>
    </lineage>
</organism>
<reference evidence="1 2" key="1">
    <citation type="submission" date="2019-04" db="EMBL/GenBank/DDBJ databases">
        <title>A reverse ecology approach based on a biological definition of microbial populations.</title>
        <authorList>
            <person name="Arevalo P."/>
            <person name="Vaninsberghe D."/>
            <person name="Elsherbini J."/>
            <person name="Gore J."/>
            <person name="Polz M."/>
        </authorList>
    </citation>
    <scope>NUCLEOTIDE SEQUENCE [LARGE SCALE GENOMIC DNA]</scope>
    <source>
        <strain evidence="1 2">10N.261.46.F4</strain>
    </source>
</reference>
<sequence length="216" mass="23911">MKINQDRLEKADRYVEELLKEYPDQRLQTGIKNVKRACHHHLTNGMAIGITSIAEFIRANCGGKPAKGTLDNDSKGVYKPIIDAYCEVALSPRKSNKQGESSSAIPSQIQIYIKQLENRNKHLEKILDKNFKNQGSISVDSMLTSQTDAQGSVDVILSSKFSAAEKKAIKNLLGLIELTNDFSFRGEEDRERILNTAGKVVLAPNDLILIKSIIGG</sequence>
<dbReference type="EMBL" id="SYUV01000011">
    <property type="protein sequence ID" value="TKF35090.1"/>
    <property type="molecule type" value="Genomic_DNA"/>
</dbReference>
<evidence type="ECO:0000313" key="1">
    <source>
        <dbReference type="EMBL" id="TKF35090.1"/>
    </source>
</evidence>
<comment type="caution">
    <text evidence="1">The sequence shown here is derived from an EMBL/GenBank/DDBJ whole genome shotgun (WGS) entry which is preliminary data.</text>
</comment>
<name>A0A4U1ZKH2_9VIBR</name>
<dbReference type="RefSeq" id="WP_016790231.1">
    <property type="nucleotide sequence ID" value="NZ_JBFRRD010000033.1"/>
</dbReference>
<protein>
    <submittedName>
        <fullName evidence="1">Uncharacterized protein</fullName>
    </submittedName>
</protein>
<evidence type="ECO:0000313" key="2">
    <source>
        <dbReference type="Proteomes" id="UP000307574"/>
    </source>
</evidence>
<dbReference type="AlphaFoldDB" id="A0A4U1ZKH2"/>
<gene>
    <name evidence="1" type="ORF">FCV50_04175</name>
</gene>
<dbReference type="Proteomes" id="UP000307574">
    <property type="component" value="Unassembled WGS sequence"/>
</dbReference>